<feature type="compositionally biased region" description="Basic and acidic residues" evidence="1">
    <location>
        <begin position="12"/>
        <end position="45"/>
    </location>
</feature>
<gene>
    <name evidence="2" type="ORF">COCNU_13G004740</name>
</gene>
<keyword evidence="3" id="KW-1185">Reference proteome</keyword>
<feature type="compositionally biased region" description="Basic and acidic residues" evidence="1">
    <location>
        <begin position="53"/>
        <end position="86"/>
    </location>
</feature>
<reference evidence="2" key="2">
    <citation type="submission" date="2019-07" db="EMBL/GenBank/DDBJ databases">
        <authorList>
            <person name="Yang Y."/>
            <person name="Bocs S."/>
            <person name="Baudouin L."/>
        </authorList>
    </citation>
    <scope>NUCLEOTIDE SEQUENCE</scope>
    <source>
        <tissue evidence="2">Spear leaf of Hainan Tall coconut</tissue>
    </source>
</reference>
<name>A0A8K0IUK7_COCNU</name>
<sequence>MVEMEDVGVEMEVARKIDEVRKKEEKKDEEKEVKKKERVQGKGEEDKEEVNEKEEVEKKTLEEEKEEVKENEVDKEVEEKEGEKDAEFLSKNWSKHPNVYHKYLISLTISMCIKSKTPHHKLAGTVGQMIFDEVADDDKKGFRFLSIIINSENLH</sequence>
<protein>
    <submittedName>
        <fullName evidence="2">Uncharacterized protein</fullName>
    </submittedName>
</protein>
<proteinExistence type="predicted"/>
<evidence type="ECO:0000313" key="3">
    <source>
        <dbReference type="Proteomes" id="UP000797356"/>
    </source>
</evidence>
<dbReference type="AlphaFoldDB" id="A0A8K0IUK7"/>
<feature type="region of interest" description="Disordered" evidence="1">
    <location>
        <begin position="1"/>
        <end position="86"/>
    </location>
</feature>
<evidence type="ECO:0000256" key="1">
    <source>
        <dbReference type="SAM" id="MobiDB-lite"/>
    </source>
</evidence>
<dbReference type="Proteomes" id="UP000797356">
    <property type="component" value="Chromosome 13"/>
</dbReference>
<evidence type="ECO:0000313" key="2">
    <source>
        <dbReference type="EMBL" id="KAG1366684.1"/>
    </source>
</evidence>
<dbReference type="EMBL" id="CM017884">
    <property type="protein sequence ID" value="KAG1366684.1"/>
    <property type="molecule type" value="Genomic_DNA"/>
</dbReference>
<reference evidence="2" key="1">
    <citation type="journal article" date="2017" name="Gigascience">
        <title>The genome draft of coconut (Cocos nucifera).</title>
        <authorList>
            <person name="Xiao Y."/>
            <person name="Xu P."/>
            <person name="Fan H."/>
            <person name="Baudouin L."/>
            <person name="Xia W."/>
            <person name="Bocs S."/>
            <person name="Xu J."/>
            <person name="Li Q."/>
            <person name="Guo A."/>
            <person name="Zhou L."/>
            <person name="Li J."/>
            <person name="Wu Y."/>
            <person name="Ma Z."/>
            <person name="Armero A."/>
            <person name="Issali A.E."/>
            <person name="Liu N."/>
            <person name="Peng M."/>
            <person name="Yang Y."/>
        </authorList>
    </citation>
    <scope>NUCLEOTIDE SEQUENCE</scope>
    <source>
        <tissue evidence="2">Spear leaf of Hainan Tall coconut</tissue>
    </source>
</reference>
<accession>A0A8K0IUK7</accession>
<comment type="caution">
    <text evidence="2">The sequence shown here is derived from an EMBL/GenBank/DDBJ whole genome shotgun (WGS) entry which is preliminary data.</text>
</comment>
<organism evidence="2 3">
    <name type="scientific">Cocos nucifera</name>
    <name type="common">Coconut palm</name>
    <dbReference type="NCBI Taxonomy" id="13894"/>
    <lineage>
        <taxon>Eukaryota</taxon>
        <taxon>Viridiplantae</taxon>
        <taxon>Streptophyta</taxon>
        <taxon>Embryophyta</taxon>
        <taxon>Tracheophyta</taxon>
        <taxon>Spermatophyta</taxon>
        <taxon>Magnoliopsida</taxon>
        <taxon>Liliopsida</taxon>
        <taxon>Arecaceae</taxon>
        <taxon>Arecoideae</taxon>
        <taxon>Cocoseae</taxon>
        <taxon>Attaleinae</taxon>
        <taxon>Cocos</taxon>
    </lineage>
</organism>